<evidence type="ECO:0000256" key="1">
    <source>
        <dbReference type="ARBA" id="ARBA00022679"/>
    </source>
</evidence>
<evidence type="ECO:0000256" key="2">
    <source>
        <dbReference type="ARBA" id="ARBA00023315"/>
    </source>
</evidence>
<dbReference type="PROSITE" id="PS51186">
    <property type="entry name" value="GNAT"/>
    <property type="match status" value="1"/>
</dbReference>
<sequence length="149" mass="16577">MEVFEASVEDAPVILAIQKEAYISEAQLHDDFEIPPLTQTLAELEAEFDKRRIVKIVIDGKIVASGQATLFNSTCQIGRMAVTPELKGKGIGSTLLSELELSFREVNRIELFTGINSTANLTMYSHRGYKPFKQKKLGSTTVVFLEKLL</sequence>
<organism evidence="3 4">
    <name type="scientific">Moritella viscosa</name>
    <dbReference type="NCBI Taxonomy" id="80854"/>
    <lineage>
        <taxon>Bacteria</taxon>
        <taxon>Pseudomonadati</taxon>
        <taxon>Pseudomonadota</taxon>
        <taxon>Gammaproteobacteria</taxon>
        <taxon>Alteromonadales</taxon>
        <taxon>Moritellaceae</taxon>
        <taxon>Moritella</taxon>
    </lineage>
</organism>
<dbReference type="InterPro" id="IPR016181">
    <property type="entry name" value="Acyl_CoA_acyltransferase"/>
</dbReference>
<dbReference type="Pfam" id="PF00583">
    <property type="entry name" value="Acetyltransf_1"/>
    <property type="match status" value="1"/>
</dbReference>
<dbReference type="SUPFAM" id="SSF55729">
    <property type="entry name" value="Acyl-CoA N-acyltransferases (Nat)"/>
    <property type="match status" value="1"/>
</dbReference>
<dbReference type="AlphaFoldDB" id="A0A090IDT1"/>
<dbReference type="CDD" id="cd04301">
    <property type="entry name" value="NAT_SF"/>
    <property type="match status" value="1"/>
</dbReference>
<keyword evidence="2" id="KW-0012">Acyltransferase</keyword>
<accession>A0A090IDT1</accession>
<dbReference type="EMBL" id="FPLD01000102">
    <property type="protein sequence ID" value="SGZ11035.1"/>
    <property type="molecule type" value="Genomic_DNA"/>
</dbReference>
<dbReference type="InterPro" id="IPR000182">
    <property type="entry name" value="GNAT_dom"/>
</dbReference>
<dbReference type="HOGENOM" id="CLU_096795_0_0_6"/>
<evidence type="ECO:0000313" key="3">
    <source>
        <dbReference type="EMBL" id="SGZ11035.1"/>
    </source>
</evidence>
<dbReference type="KEGG" id="mvs:MVIS_2516"/>
<dbReference type="PANTHER" id="PTHR43877:SF2">
    <property type="entry name" value="AMINOALKYLPHOSPHONATE N-ACETYLTRANSFERASE-RELATED"/>
    <property type="match status" value="1"/>
</dbReference>
<dbReference type="PATRIC" id="fig|80854.5.peg.2678"/>
<dbReference type="RefSeq" id="WP_045110680.1">
    <property type="nucleotide sequence ID" value="NZ_CAWRBC010000118.1"/>
</dbReference>
<keyword evidence="1 3" id="KW-0808">Transferase</keyword>
<dbReference type="GO" id="GO:0016747">
    <property type="term" value="F:acyltransferase activity, transferring groups other than amino-acyl groups"/>
    <property type="evidence" value="ECO:0007669"/>
    <property type="project" value="InterPro"/>
</dbReference>
<name>A0A090IDT1_9GAMM</name>
<proteinExistence type="predicted"/>
<dbReference type="OrthoDB" id="9775804at2"/>
<gene>
    <name evidence="3" type="ORF">NVI5450_3635</name>
</gene>
<reference evidence="3 4" key="1">
    <citation type="submission" date="2016-11" db="EMBL/GenBank/DDBJ databases">
        <authorList>
            <person name="Jaros S."/>
            <person name="Januszkiewicz K."/>
            <person name="Wedrychowicz H."/>
        </authorList>
    </citation>
    <scope>NUCLEOTIDE SEQUENCE [LARGE SCALE GENOMIC DNA]</scope>
    <source>
        <strain evidence="3">NVI 5450</strain>
    </source>
</reference>
<dbReference type="PANTHER" id="PTHR43877">
    <property type="entry name" value="AMINOALKYLPHOSPHONATE N-ACETYLTRANSFERASE-RELATED-RELATED"/>
    <property type="match status" value="1"/>
</dbReference>
<dbReference type="STRING" id="80854.MVIS_2516"/>
<dbReference type="Gene3D" id="3.40.630.30">
    <property type="match status" value="1"/>
</dbReference>
<protein>
    <submittedName>
        <fullName evidence="3">GCN5-related N-acetyltransferase</fullName>
    </submittedName>
</protein>
<dbReference type="Proteomes" id="UP000183794">
    <property type="component" value="Unassembled WGS sequence"/>
</dbReference>
<evidence type="ECO:0000313" key="4">
    <source>
        <dbReference type="Proteomes" id="UP000183794"/>
    </source>
</evidence>
<dbReference type="InterPro" id="IPR050832">
    <property type="entry name" value="Bact_Acetyltransf"/>
</dbReference>